<evidence type="ECO:0000313" key="3">
    <source>
        <dbReference type="Proteomes" id="UP000002730"/>
    </source>
</evidence>
<dbReference type="Proteomes" id="UP000002730">
    <property type="component" value="Chromosome"/>
</dbReference>
<dbReference type="InterPro" id="IPR054445">
    <property type="entry name" value="T3SS_chaperone_dom"/>
</dbReference>
<gene>
    <name evidence="2" type="ordered locus">Clocel_2623</name>
</gene>
<protein>
    <recommendedName>
        <fullName evidence="1">T3SS peptide-binding chaperone domain-containing protein</fullName>
    </recommendedName>
</protein>
<dbReference type="AlphaFoldDB" id="D9SR98"/>
<organism evidence="2 3">
    <name type="scientific">Clostridium cellulovorans (strain ATCC 35296 / DSM 3052 / OCM 3 / 743B)</name>
    <dbReference type="NCBI Taxonomy" id="573061"/>
    <lineage>
        <taxon>Bacteria</taxon>
        <taxon>Bacillati</taxon>
        <taxon>Bacillota</taxon>
        <taxon>Clostridia</taxon>
        <taxon>Eubacteriales</taxon>
        <taxon>Clostridiaceae</taxon>
        <taxon>Clostridium</taxon>
    </lineage>
</organism>
<dbReference type="KEGG" id="ccb:Clocel_2623"/>
<dbReference type="HOGENOM" id="CLU_1822011_0_0_9"/>
<sequence length="141" mass="16020">MELHPCSGMYDCLSIFISNDTFPGRHIFDFNQGSGNFHVFRAWDRLSKNFEEIGWPDKNSYVSSFLCASDTSEVIDDLEVLIGTPSYEHKGLPKMTPKVFMIIIIANLLQRHALGREIVDIMGALNDSSWGRDEVKDFSKV</sequence>
<dbReference type="EMBL" id="CP002160">
    <property type="protein sequence ID" value="ADL52327.1"/>
    <property type="molecule type" value="Genomic_DNA"/>
</dbReference>
<feature type="domain" description="T3SS peptide-binding chaperone" evidence="1">
    <location>
        <begin position="2"/>
        <end position="133"/>
    </location>
</feature>
<proteinExistence type="predicted"/>
<keyword evidence="3" id="KW-1185">Reference proteome</keyword>
<name>D9SR98_CLOC7</name>
<accession>D9SR98</accession>
<evidence type="ECO:0000259" key="1">
    <source>
        <dbReference type="Pfam" id="PF22553"/>
    </source>
</evidence>
<reference evidence="2 3" key="1">
    <citation type="submission" date="2010-08" db="EMBL/GenBank/DDBJ databases">
        <title>Complete sequence of Clostridium cellulovorans 743B.</title>
        <authorList>
            <consortium name="US DOE Joint Genome Institute"/>
            <person name="Lucas S."/>
            <person name="Copeland A."/>
            <person name="Lapidus A."/>
            <person name="Cheng J.-F."/>
            <person name="Bruce D."/>
            <person name="Goodwin L."/>
            <person name="Pitluck S."/>
            <person name="Chertkov O."/>
            <person name="Detter J.C."/>
            <person name="Han C."/>
            <person name="Tapia R."/>
            <person name="Land M."/>
            <person name="Hauser L."/>
            <person name="Chang Y.-J."/>
            <person name="Jeffries C."/>
            <person name="Kyrpides N."/>
            <person name="Ivanova N."/>
            <person name="Mikhailova N."/>
            <person name="Hemme C.L."/>
            <person name="Woyke T."/>
        </authorList>
    </citation>
    <scope>NUCLEOTIDE SEQUENCE [LARGE SCALE GENOMIC DNA]</scope>
    <source>
        <strain evidence="3">ATCC 35296 / DSM 3052 / OCM 3 / 743B</strain>
    </source>
</reference>
<evidence type="ECO:0000313" key="2">
    <source>
        <dbReference type="EMBL" id="ADL52327.1"/>
    </source>
</evidence>
<dbReference type="Pfam" id="PF22553">
    <property type="entry name" value="TY-Chap2"/>
    <property type="match status" value="1"/>
</dbReference>